<keyword evidence="4 6" id="KW-0560">Oxidoreductase</keyword>
<proteinExistence type="predicted"/>
<keyword evidence="7" id="KW-1185">Reference proteome</keyword>
<name>A0A517YN23_9BACT</name>
<evidence type="ECO:0000256" key="3">
    <source>
        <dbReference type="ARBA" id="ARBA00022827"/>
    </source>
</evidence>
<dbReference type="InterPro" id="IPR036188">
    <property type="entry name" value="FAD/NAD-bd_sf"/>
</dbReference>
<dbReference type="RefSeq" id="WP_145099034.1">
    <property type="nucleotide sequence ID" value="NZ_CP036274.1"/>
</dbReference>
<dbReference type="Pfam" id="PF01266">
    <property type="entry name" value="DAO"/>
    <property type="match status" value="1"/>
</dbReference>
<evidence type="ECO:0000259" key="5">
    <source>
        <dbReference type="Pfam" id="PF01266"/>
    </source>
</evidence>
<dbReference type="PANTHER" id="PTHR10961:SF7">
    <property type="entry name" value="FAD DEPENDENT OXIDOREDUCTASE DOMAIN-CONTAINING PROTEIN"/>
    <property type="match status" value="1"/>
</dbReference>
<accession>A0A517YN23</accession>
<keyword evidence="2" id="KW-0285">Flavoprotein</keyword>
<dbReference type="NCBIfam" id="NF008425">
    <property type="entry name" value="PRK11259.1"/>
    <property type="match status" value="1"/>
</dbReference>
<dbReference type="PANTHER" id="PTHR10961">
    <property type="entry name" value="PEROXISOMAL SARCOSINE OXIDASE"/>
    <property type="match status" value="1"/>
</dbReference>
<evidence type="ECO:0000256" key="1">
    <source>
        <dbReference type="ARBA" id="ARBA00001974"/>
    </source>
</evidence>
<protein>
    <submittedName>
        <fullName evidence="6">Monomeric sarcosine oxidase</fullName>
        <ecNumber evidence="6">1.5.3.1</ecNumber>
    </submittedName>
</protein>
<dbReference type="Gene3D" id="3.50.50.60">
    <property type="entry name" value="FAD/NAD(P)-binding domain"/>
    <property type="match status" value="1"/>
</dbReference>
<dbReference type="Gene3D" id="3.30.9.10">
    <property type="entry name" value="D-Amino Acid Oxidase, subunit A, domain 2"/>
    <property type="match status" value="1"/>
</dbReference>
<comment type="cofactor">
    <cofactor evidence="1">
        <name>FAD</name>
        <dbReference type="ChEBI" id="CHEBI:57692"/>
    </cofactor>
</comment>
<dbReference type="GO" id="GO:0008115">
    <property type="term" value="F:sarcosine oxidase activity"/>
    <property type="evidence" value="ECO:0007669"/>
    <property type="project" value="UniProtKB-EC"/>
</dbReference>
<keyword evidence="3" id="KW-0274">FAD</keyword>
<feature type="domain" description="FAD dependent oxidoreductase" evidence="5">
    <location>
        <begin position="5"/>
        <end position="356"/>
    </location>
</feature>
<evidence type="ECO:0000313" key="7">
    <source>
        <dbReference type="Proteomes" id="UP000315017"/>
    </source>
</evidence>
<organism evidence="6 7">
    <name type="scientific">Anatilimnocola aggregata</name>
    <dbReference type="NCBI Taxonomy" id="2528021"/>
    <lineage>
        <taxon>Bacteria</taxon>
        <taxon>Pseudomonadati</taxon>
        <taxon>Planctomycetota</taxon>
        <taxon>Planctomycetia</taxon>
        <taxon>Pirellulales</taxon>
        <taxon>Pirellulaceae</taxon>
        <taxon>Anatilimnocola</taxon>
    </lineage>
</organism>
<evidence type="ECO:0000256" key="2">
    <source>
        <dbReference type="ARBA" id="ARBA00022630"/>
    </source>
</evidence>
<dbReference type="Proteomes" id="UP000315017">
    <property type="component" value="Chromosome"/>
</dbReference>
<gene>
    <name evidence="6" type="primary">soxA</name>
    <name evidence="6" type="ORF">ETAA8_67720</name>
</gene>
<dbReference type="EC" id="1.5.3.1" evidence="6"/>
<dbReference type="SUPFAM" id="SSF51905">
    <property type="entry name" value="FAD/NAD(P)-binding domain"/>
    <property type="match status" value="1"/>
</dbReference>
<dbReference type="AlphaFoldDB" id="A0A517YN23"/>
<dbReference type="KEGG" id="aagg:ETAA8_67720"/>
<dbReference type="OrthoDB" id="9794226at2"/>
<sequence length="375" mass="41273">MSTYDAIVLGTGGVGSAACWQLARRGARVLGLDRFPAGHDRGSSHGETRIIRQAYFEHADYVPLLRRAYELWGELEEKVDDKLFSQVGLLQIGPREGAVVSGVLQAAELHSLDVELLTATESERRFSGFRVPAEMHAVYERRAGLLYVERCVQAHCAAAIDCGAELRSGVNVLSWQDSAAGVTVRTDQGEFSAAKLIVTAGPWAGDFLRAINVPLIVRRKHIYWLPTAQPEYQAAHGAPAYLYELPHGVFYGLPAINERGLKCGEHSGGQVVTDPLHEARLLDPADQDRVLTFARDYLPGVSLTPAHRSVCFYTMSPDENFLLDRHPQAEHVFFAAGLSGHGFKFTGVLGEVLADWALTERTKLPVEFLSLARFH</sequence>
<dbReference type="InterPro" id="IPR045170">
    <property type="entry name" value="MTOX"/>
</dbReference>
<dbReference type="GO" id="GO:0050660">
    <property type="term" value="F:flavin adenine dinucleotide binding"/>
    <property type="evidence" value="ECO:0007669"/>
    <property type="project" value="InterPro"/>
</dbReference>
<evidence type="ECO:0000313" key="6">
    <source>
        <dbReference type="EMBL" id="QDU31612.1"/>
    </source>
</evidence>
<dbReference type="SUPFAM" id="SSF54373">
    <property type="entry name" value="FAD-linked reductases, C-terminal domain"/>
    <property type="match status" value="1"/>
</dbReference>
<evidence type="ECO:0000256" key="4">
    <source>
        <dbReference type="ARBA" id="ARBA00023002"/>
    </source>
</evidence>
<dbReference type="EMBL" id="CP036274">
    <property type="protein sequence ID" value="QDU31612.1"/>
    <property type="molecule type" value="Genomic_DNA"/>
</dbReference>
<dbReference type="InterPro" id="IPR006076">
    <property type="entry name" value="FAD-dep_OxRdtase"/>
</dbReference>
<reference evidence="6 7" key="1">
    <citation type="submission" date="2019-02" db="EMBL/GenBank/DDBJ databases">
        <title>Deep-cultivation of Planctomycetes and their phenomic and genomic characterization uncovers novel biology.</title>
        <authorList>
            <person name="Wiegand S."/>
            <person name="Jogler M."/>
            <person name="Boedeker C."/>
            <person name="Pinto D."/>
            <person name="Vollmers J."/>
            <person name="Rivas-Marin E."/>
            <person name="Kohn T."/>
            <person name="Peeters S.H."/>
            <person name="Heuer A."/>
            <person name="Rast P."/>
            <person name="Oberbeckmann S."/>
            <person name="Bunk B."/>
            <person name="Jeske O."/>
            <person name="Meyerdierks A."/>
            <person name="Storesund J.E."/>
            <person name="Kallscheuer N."/>
            <person name="Luecker S."/>
            <person name="Lage O.M."/>
            <person name="Pohl T."/>
            <person name="Merkel B.J."/>
            <person name="Hornburger P."/>
            <person name="Mueller R.-W."/>
            <person name="Bruemmer F."/>
            <person name="Labrenz M."/>
            <person name="Spormann A.M."/>
            <person name="Op den Camp H."/>
            <person name="Overmann J."/>
            <person name="Amann R."/>
            <person name="Jetten M.S.M."/>
            <person name="Mascher T."/>
            <person name="Medema M.H."/>
            <person name="Devos D.P."/>
            <person name="Kaster A.-K."/>
            <person name="Ovreas L."/>
            <person name="Rohde M."/>
            <person name="Galperin M.Y."/>
            <person name="Jogler C."/>
        </authorList>
    </citation>
    <scope>NUCLEOTIDE SEQUENCE [LARGE SCALE GENOMIC DNA]</scope>
    <source>
        <strain evidence="6 7">ETA_A8</strain>
    </source>
</reference>